<evidence type="ECO:0000313" key="7">
    <source>
        <dbReference type="Proteomes" id="UP001150925"/>
    </source>
</evidence>
<keyword evidence="4" id="KW-0255">Endonuclease</keyword>
<dbReference type="GO" id="GO:0005737">
    <property type="term" value="C:cytoplasm"/>
    <property type="evidence" value="ECO:0007669"/>
    <property type="project" value="UniProtKB-SubCell"/>
</dbReference>
<keyword evidence="5" id="KW-0378">Hydrolase</keyword>
<dbReference type="HAMAP" id="MF_00801">
    <property type="entry name" value="Endonuclease_5"/>
    <property type="match status" value="1"/>
</dbReference>
<evidence type="ECO:0000256" key="3">
    <source>
        <dbReference type="ARBA" id="ARBA00022722"/>
    </source>
</evidence>
<organism evidence="6 7">
    <name type="scientific">Dispira parvispora</name>
    <dbReference type="NCBI Taxonomy" id="1520584"/>
    <lineage>
        <taxon>Eukaryota</taxon>
        <taxon>Fungi</taxon>
        <taxon>Fungi incertae sedis</taxon>
        <taxon>Zoopagomycota</taxon>
        <taxon>Kickxellomycotina</taxon>
        <taxon>Dimargaritomycetes</taxon>
        <taxon>Dimargaritales</taxon>
        <taxon>Dimargaritaceae</taxon>
        <taxon>Dispira</taxon>
    </lineage>
</organism>
<dbReference type="EMBL" id="JANBPY010000040">
    <property type="protein sequence ID" value="KAJ1969599.1"/>
    <property type="molecule type" value="Genomic_DNA"/>
</dbReference>
<evidence type="ECO:0000313" key="6">
    <source>
        <dbReference type="EMBL" id="KAJ1969599.1"/>
    </source>
</evidence>
<dbReference type="PANTHER" id="PTHR28511:SF1">
    <property type="entry name" value="ENDONUCLEASE V"/>
    <property type="match status" value="1"/>
</dbReference>
<keyword evidence="7" id="KW-1185">Reference proteome</keyword>
<dbReference type="Proteomes" id="UP001150925">
    <property type="component" value="Unassembled WGS sequence"/>
</dbReference>
<evidence type="ECO:0000256" key="2">
    <source>
        <dbReference type="ARBA" id="ARBA00022490"/>
    </source>
</evidence>
<evidence type="ECO:0000256" key="1">
    <source>
        <dbReference type="ARBA" id="ARBA00004496"/>
    </source>
</evidence>
<dbReference type="Pfam" id="PF04493">
    <property type="entry name" value="Endonuclease_5"/>
    <property type="match status" value="1"/>
</dbReference>
<accession>A0A9W8B148</accession>
<dbReference type="CDD" id="cd06559">
    <property type="entry name" value="Endonuclease_V"/>
    <property type="match status" value="1"/>
</dbReference>
<dbReference type="Gene3D" id="3.30.2170.10">
    <property type="entry name" value="archaeoglobus fulgidus dsm 4304 superfamily"/>
    <property type="match status" value="1"/>
</dbReference>
<comment type="caution">
    <text evidence="6">The sequence shown here is derived from an EMBL/GenBank/DDBJ whole genome shotgun (WGS) entry which is preliminary data.</text>
</comment>
<comment type="subcellular location">
    <subcellularLocation>
        <location evidence="1">Cytoplasm</location>
    </subcellularLocation>
</comment>
<dbReference type="AlphaFoldDB" id="A0A9W8B148"/>
<gene>
    <name evidence="6" type="ORF">IWQ62_000527</name>
</gene>
<protein>
    <recommendedName>
        <fullName evidence="8">Endonuclease V</fullName>
    </recommendedName>
</protein>
<keyword evidence="3" id="KW-0540">Nuclease</keyword>
<evidence type="ECO:0000256" key="5">
    <source>
        <dbReference type="ARBA" id="ARBA00022801"/>
    </source>
</evidence>
<dbReference type="GO" id="GO:0005730">
    <property type="term" value="C:nucleolus"/>
    <property type="evidence" value="ECO:0007669"/>
    <property type="project" value="TreeGrafter"/>
</dbReference>
<name>A0A9W8B148_9FUNG</name>
<dbReference type="PANTHER" id="PTHR28511">
    <property type="entry name" value="ENDONUCLEASE V"/>
    <property type="match status" value="1"/>
</dbReference>
<dbReference type="InterPro" id="IPR007581">
    <property type="entry name" value="Endonuclease-V"/>
</dbReference>
<sequence length="263" mass="28925">MILPHVTNEPTEGILARLQAEQLQLRERVITTDCVPFSFSATNPAHIEGLQLVGGVDISFLDEGFETAVAGLVVLAYPSFQVVHKELRPCRFTLPYIAGYLAFREAPVLNEMIQDLRRNHPEHVPQVIFVDGNGLLHPRGFGLASHLGVLADIPTIGVAKNFLAVDDGPSLTVNGVNTAFREQLARGIDRMPLVGESGRVWGMAVSATKTIRPIYVSVGHCVSLDTAVNLVARCCQFRIPEPIRVADQVTRQYIREHSHPPQK</sequence>
<evidence type="ECO:0000256" key="4">
    <source>
        <dbReference type="ARBA" id="ARBA00022759"/>
    </source>
</evidence>
<dbReference type="GO" id="GO:0006281">
    <property type="term" value="P:DNA repair"/>
    <property type="evidence" value="ECO:0007669"/>
    <property type="project" value="InterPro"/>
</dbReference>
<keyword evidence="2" id="KW-0963">Cytoplasm</keyword>
<reference evidence="6" key="1">
    <citation type="submission" date="2022-07" db="EMBL/GenBank/DDBJ databases">
        <title>Phylogenomic reconstructions and comparative analyses of Kickxellomycotina fungi.</title>
        <authorList>
            <person name="Reynolds N.K."/>
            <person name="Stajich J.E."/>
            <person name="Barry K."/>
            <person name="Grigoriev I.V."/>
            <person name="Crous P."/>
            <person name="Smith M.E."/>
        </authorList>
    </citation>
    <scope>NUCLEOTIDE SEQUENCE</scope>
    <source>
        <strain evidence="6">RSA 1196</strain>
    </source>
</reference>
<dbReference type="GO" id="GO:0016891">
    <property type="term" value="F:RNA endonuclease activity producing 5'-phosphomonoesters, hydrolytic mechanism"/>
    <property type="evidence" value="ECO:0007669"/>
    <property type="project" value="TreeGrafter"/>
</dbReference>
<dbReference type="GO" id="GO:0003727">
    <property type="term" value="F:single-stranded RNA binding"/>
    <property type="evidence" value="ECO:0007669"/>
    <property type="project" value="TreeGrafter"/>
</dbReference>
<dbReference type="OrthoDB" id="20018at2759"/>
<proteinExistence type="inferred from homology"/>
<evidence type="ECO:0008006" key="8">
    <source>
        <dbReference type="Google" id="ProtNLM"/>
    </source>
</evidence>